<dbReference type="GO" id="GO:1990281">
    <property type="term" value="C:efflux pump complex"/>
    <property type="evidence" value="ECO:0007669"/>
    <property type="project" value="TreeGrafter"/>
</dbReference>
<sequence>MPIQINRSHVIAILIALLLVVWVVSGDAAEPDVADRPLNNQETSFKVGYEVFVPTQKASNVRISAHISANRSVDVVAEINGKVTALPLKRGALVNQGDTILEIDQRDLPAKLKQAKARLEQRQLETASVRNLYERGLTNQSAIASAEAELAEAEAIVTRARLDLEATRVKAPFSGVYDQRFVELGEYASVGQTLVRVVDNATMLIKGSVSENNINQIRKGTEAYAILPDDTRLTGTIRFIASSADAKTRTYPIEMEVNDAPAPLFDGQTATLFVPQGKVDAYFVSPSLLIITDNGGLGLKVITAEDTVAVVPVSILSAETNGIWIQGPTGEQRIITVGQGFVTVGEHVNAVLLNKEASQS</sequence>
<name>A0A160TBN2_9ZZZZ</name>
<gene>
    <name evidence="2" type="ORF">MGWOODY_Tha790</name>
</gene>
<evidence type="ECO:0000313" key="2">
    <source>
        <dbReference type="EMBL" id="CUS41231.1"/>
    </source>
</evidence>
<accession>A0A160TBN2</accession>
<dbReference type="NCBIfam" id="TIGR01730">
    <property type="entry name" value="RND_mfp"/>
    <property type="match status" value="1"/>
</dbReference>
<dbReference type="Pfam" id="PF25917">
    <property type="entry name" value="BSH_RND"/>
    <property type="match status" value="1"/>
</dbReference>
<dbReference type="Gene3D" id="2.40.50.100">
    <property type="match status" value="1"/>
</dbReference>
<reference evidence="2" key="1">
    <citation type="submission" date="2015-10" db="EMBL/GenBank/DDBJ databases">
        <authorList>
            <person name="Gilbert D.G."/>
        </authorList>
    </citation>
    <scope>NUCLEOTIDE SEQUENCE</scope>
</reference>
<dbReference type="PANTHER" id="PTHR30469">
    <property type="entry name" value="MULTIDRUG RESISTANCE PROTEIN MDTA"/>
    <property type="match status" value="1"/>
</dbReference>
<dbReference type="PANTHER" id="PTHR30469:SF29">
    <property type="entry name" value="BLR2860 PROTEIN"/>
    <property type="match status" value="1"/>
</dbReference>
<organism evidence="2">
    <name type="scientific">hydrothermal vent metagenome</name>
    <dbReference type="NCBI Taxonomy" id="652676"/>
    <lineage>
        <taxon>unclassified sequences</taxon>
        <taxon>metagenomes</taxon>
        <taxon>ecological metagenomes</taxon>
    </lineage>
</organism>
<proteinExistence type="predicted"/>
<dbReference type="Gene3D" id="2.40.30.170">
    <property type="match status" value="1"/>
</dbReference>
<feature type="domain" description="Multidrug resistance protein MdtA-like barrel-sandwich hybrid" evidence="1">
    <location>
        <begin position="71"/>
        <end position="199"/>
    </location>
</feature>
<dbReference type="AlphaFoldDB" id="A0A160TBN2"/>
<evidence type="ECO:0000259" key="1">
    <source>
        <dbReference type="Pfam" id="PF25917"/>
    </source>
</evidence>
<dbReference type="InterPro" id="IPR006143">
    <property type="entry name" value="RND_pump_MFP"/>
</dbReference>
<dbReference type="InterPro" id="IPR058625">
    <property type="entry name" value="MdtA-like_BSH"/>
</dbReference>
<dbReference type="Gene3D" id="1.10.287.470">
    <property type="entry name" value="Helix hairpin bin"/>
    <property type="match status" value="1"/>
</dbReference>
<dbReference type="GO" id="GO:0015562">
    <property type="term" value="F:efflux transmembrane transporter activity"/>
    <property type="evidence" value="ECO:0007669"/>
    <property type="project" value="TreeGrafter"/>
</dbReference>
<dbReference type="EMBL" id="CZQC01000036">
    <property type="protein sequence ID" value="CUS41231.1"/>
    <property type="molecule type" value="Genomic_DNA"/>
</dbReference>
<protein>
    <submittedName>
        <fullName evidence="2">Membrane-fusion protein</fullName>
    </submittedName>
</protein>
<dbReference type="SUPFAM" id="SSF111369">
    <property type="entry name" value="HlyD-like secretion proteins"/>
    <property type="match status" value="1"/>
</dbReference>